<dbReference type="InterPro" id="IPR036047">
    <property type="entry name" value="F-box-like_dom_sf"/>
</dbReference>
<proteinExistence type="predicted"/>
<name>A0A811QPS7_9POAL</name>
<dbReference type="Proteomes" id="UP000604825">
    <property type="component" value="Unassembled WGS sequence"/>
</dbReference>
<accession>A0A811QPS7</accession>
<evidence type="ECO:0000313" key="2">
    <source>
        <dbReference type="EMBL" id="CAD6258026.1"/>
    </source>
</evidence>
<dbReference type="PANTHER" id="PTHR34223">
    <property type="entry name" value="OS11G0201299 PROTEIN"/>
    <property type="match status" value="1"/>
</dbReference>
<keyword evidence="3" id="KW-1185">Reference proteome</keyword>
<comment type="caution">
    <text evidence="2">The sequence shown here is derived from an EMBL/GenBank/DDBJ whole genome shotgun (WGS) entry which is preliminary data.</text>
</comment>
<dbReference type="InterPro" id="IPR053197">
    <property type="entry name" value="F-box_SCFL_complex_component"/>
</dbReference>
<dbReference type="InterPro" id="IPR001810">
    <property type="entry name" value="F-box_dom"/>
</dbReference>
<sequence length="420" mass="47833">MASGADRISDLPEDVLHHILSLLPARDAVLTVRFAPFVDGLLRVRRGGPRLRSCDFDLDVVDLDPCRFDLELHGNSWIRRVLQLNVREFRFRVSSNLSRRPFELDDTPLSSQHLTSLELTGVDGIDLDFSGCPALHSLKMEASHVRSLEMRSPSLKHLSIKYCCFYPECRTEMSFPSLVSFEFITNSGRAPILERMPYLETAKVRFDHDHVCDDRCINGRLEDCGDDDCCCCFYYHGHHDSGSGSVFLQGLAEATYLNLSAYPDMYVFNRDLKWCPAFNKLKTLVLSKWFLSTDFSPLIWIRHHSPLLEKLTLEIPKEHKSLMETEGSYNPWEKLIAPSHLQIVEIICKDVDGIVLKVFKLSIRVTKPSVIGNQVLILCVLISTPSRSEKCQAVDDSSRLLKQSDTKTTIRVYNSVCFSL</sequence>
<dbReference type="OrthoDB" id="683255at2759"/>
<reference evidence="2" key="1">
    <citation type="submission" date="2020-10" db="EMBL/GenBank/DDBJ databases">
        <authorList>
            <person name="Han B."/>
            <person name="Lu T."/>
            <person name="Zhao Q."/>
            <person name="Huang X."/>
            <person name="Zhao Y."/>
        </authorList>
    </citation>
    <scope>NUCLEOTIDE SEQUENCE</scope>
</reference>
<dbReference type="SUPFAM" id="SSF52047">
    <property type="entry name" value="RNI-like"/>
    <property type="match status" value="1"/>
</dbReference>
<dbReference type="Pfam" id="PF00646">
    <property type="entry name" value="F-box"/>
    <property type="match status" value="1"/>
</dbReference>
<feature type="domain" description="F-box" evidence="1">
    <location>
        <begin position="8"/>
        <end position="29"/>
    </location>
</feature>
<dbReference type="AlphaFoldDB" id="A0A811QPS7"/>
<gene>
    <name evidence="2" type="ORF">NCGR_LOCUS41509</name>
</gene>
<dbReference type="EMBL" id="CAJGYO010000010">
    <property type="protein sequence ID" value="CAD6258026.1"/>
    <property type="molecule type" value="Genomic_DNA"/>
</dbReference>
<dbReference type="SUPFAM" id="SSF81383">
    <property type="entry name" value="F-box domain"/>
    <property type="match status" value="1"/>
</dbReference>
<evidence type="ECO:0000313" key="3">
    <source>
        <dbReference type="Proteomes" id="UP000604825"/>
    </source>
</evidence>
<protein>
    <recommendedName>
        <fullName evidence="1">F-box domain-containing protein</fullName>
    </recommendedName>
</protein>
<dbReference type="PANTHER" id="PTHR34223:SF47">
    <property type="entry name" value="OS11G0207800 PROTEIN"/>
    <property type="match status" value="1"/>
</dbReference>
<organism evidence="2 3">
    <name type="scientific">Miscanthus lutarioriparius</name>
    <dbReference type="NCBI Taxonomy" id="422564"/>
    <lineage>
        <taxon>Eukaryota</taxon>
        <taxon>Viridiplantae</taxon>
        <taxon>Streptophyta</taxon>
        <taxon>Embryophyta</taxon>
        <taxon>Tracheophyta</taxon>
        <taxon>Spermatophyta</taxon>
        <taxon>Magnoliopsida</taxon>
        <taxon>Liliopsida</taxon>
        <taxon>Poales</taxon>
        <taxon>Poaceae</taxon>
        <taxon>PACMAD clade</taxon>
        <taxon>Panicoideae</taxon>
        <taxon>Andropogonodae</taxon>
        <taxon>Andropogoneae</taxon>
        <taxon>Saccharinae</taxon>
        <taxon>Miscanthus</taxon>
    </lineage>
</organism>
<evidence type="ECO:0000259" key="1">
    <source>
        <dbReference type="Pfam" id="PF00646"/>
    </source>
</evidence>